<evidence type="ECO:0000256" key="5">
    <source>
        <dbReference type="ARBA" id="ARBA00022692"/>
    </source>
</evidence>
<dbReference type="CDD" id="cd01347">
    <property type="entry name" value="ligand_gated_channel"/>
    <property type="match status" value="1"/>
</dbReference>
<feature type="domain" description="TonB-dependent receptor plug" evidence="14">
    <location>
        <begin position="80"/>
        <end position="180"/>
    </location>
</feature>
<evidence type="ECO:0000256" key="7">
    <source>
        <dbReference type="ARBA" id="ARBA00023136"/>
    </source>
</evidence>
<keyword evidence="3 10" id="KW-0813">Transport</keyword>
<keyword evidence="16" id="KW-1185">Reference proteome</keyword>
<evidence type="ECO:0000256" key="12">
    <source>
        <dbReference type="SAM" id="SignalP"/>
    </source>
</evidence>
<evidence type="ECO:0000256" key="3">
    <source>
        <dbReference type="ARBA" id="ARBA00022448"/>
    </source>
</evidence>
<dbReference type="AlphaFoldDB" id="A0A261VCK3"/>
<dbReference type="InterPro" id="IPR012910">
    <property type="entry name" value="Plug_dom"/>
</dbReference>
<evidence type="ECO:0000313" key="15">
    <source>
        <dbReference type="EMBL" id="OZI71876.1"/>
    </source>
</evidence>
<keyword evidence="7 10" id="KW-0472">Membrane</keyword>
<evidence type="ECO:0000256" key="10">
    <source>
        <dbReference type="PROSITE-ProRule" id="PRU01360"/>
    </source>
</evidence>
<evidence type="ECO:0000256" key="1">
    <source>
        <dbReference type="ARBA" id="ARBA00004571"/>
    </source>
</evidence>
<dbReference type="InterPro" id="IPR037066">
    <property type="entry name" value="Plug_dom_sf"/>
</dbReference>
<comment type="similarity">
    <text evidence="2 10 11">Belongs to the TonB-dependent receptor family.</text>
</comment>
<evidence type="ECO:0000256" key="4">
    <source>
        <dbReference type="ARBA" id="ARBA00022452"/>
    </source>
</evidence>
<dbReference type="InterPro" id="IPR039426">
    <property type="entry name" value="TonB-dep_rcpt-like"/>
</dbReference>
<dbReference type="Pfam" id="PF00593">
    <property type="entry name" value="TonB_dep_Rec_b-barrel"/>
    <property type="match status" value="1"/>
</dbReference>
<protein>
    <recommendedName>
        <fullName evidence="17">TonB-dependent siderophore receptor</fullName>
    </recommendedName>
</protein>
<dbReference type="Gene3D" id="2.40.170.20">
    <property type="entry name" value="TonB-dependent receptor, beta-barrel domain"/>
    <property type="match status" value="1"/>
</dbReference>
<dbReference type="Gene3D" id="2.170.130.10">
    <property type="entry name" value="TonB-dependent receptor, plug domain"/>
    <property type="match status" value="1"/>
</dbReference>
<keyword evidence="8" id="KW-0675">Receptor</keyword>
<dbReference type="GO" id="GO:0015344">
    <property type="term" value="F:siderophore uptake transmembrane transporter activity"/>
    <property type="evidence" value="ECO:0007669"/>
    <property type="project" value="TreeGrafter"/>
</dbReference>
<gene>
    <name evidence="15" type="ORF">CAL22_19020</name>
</gene>
<dbReference type="InterPro" id="IPR036942">
    <property type="entry name" value="Beta-barrel_TonB_sf"/>
</dbReference>
<comment type="caution">
    <text evidence="15">The sequence shown here is derived from an EMBL/GenBank/DDBJ whole genome shotgun (WGS) entry which is preliminary data.</text>
</comment>
<keyword evidence="12" id="KW-0732">Signal</keyword>
<feature type="chain" id="PRO_5012627777" description="TonB-dependent siderophore receptor" evidence="12">
    <location>
        <begin position="43"/>
        <end position="776"/>
    </location>
</feature>
<dbReference type="InterPro" id="IPR000531">
    <property type="entry name" value="Beta-barrel_TonB"/>
</dbReference>
<evidence type="ECO:0000313" key="16">
    <source>
        <dbReference type="Proteomes" id="UP000216429"/>
    </source>
</evidence>
<dbReference type="Proteomes" id="UP000216429">
    <property type="component" value="Unassembled WGS sequence"/>
</dbReference>
<dbReference type="PANTHER" id="PTHR32552">
    <property type="entry name" value="FERRICHROME IRON RECEPTOR-RELATED"/>
    <property type="match status" value="1"/>
</dbReference>
<accession>A0A261VCK3</accession>
<dbReference type="EMBL" id="NEVU01000003">
    <property type="protein sequence ID" value="OZI71876.1"/>
    <property type="molecule type" value="Genomic_DNA"/>
</dbReference>
<feature type="domain" description="TonB-dependent receptor-like beta-barrel" evidence="13">
    <location>
        <begin position="254"/>
        <end position="740"/>
    </location>
</feature>
<feature type="signal peptide" evidence="12">
    <location>
        <begin position="1"/>
        <end position="42"/>
    </location>
</feature>
<keyword evidence="5 10" id="KW-0812">Transmembrane</keyword>
<dbReference type="GO" id="GO:0009279">
    <property type="term" value="C:cell outer membrane"/>
    <property type="evidence" value="ECO:0007669"/>
    <property type="project" value="UniProtKB-SubCell"/>
</dbReference>
<reference evidence="16" key="1">
    <citation type="submission" date="2017-05" db="EMBL/GenBank/DDBJ databases">
        <title>Complete and WGS of Bordetella genogroups.</title>
        <authorList>
            <person name="Spilker T."/>
            <person name="Lipuma J."/>
        </authorList>
    </citation>
    <scope>NUCLEOTIDE SEQUENCE [LARGE SCALE GENOMIC DNA]</scope>
    <source>
        <strain evidence="16">AU6712</strain>
    </source>
</reference>
<evidence type="ECO:0000259" key="13">
    <source>
        <dbReference type="Pfam" id="PF00593"/>
    </source>
</evidence>
<comment type="subcellular location">
    <subcellularLocation>
        <location evidence="1 10">Cell outer membrane</location>
        <topology evidence="1 10">Multi-pass membrane protein</topology>
    </subcellularLocation>
</comment>
<proteinExistence type="inferred from homology"/>
<evidence type="ECO:0000256" key="11">
    <source>
        <dbReference type="RuleBase" id="RU003357"/>
    </source>
</evidence>
<evidence type="ECO:0008006" key="17">
    <source>
        <dbReference type="Google" id="ProtNLM"/>
    </source>
</evidence>
<dbReference type="PROSITE" id="PS52016">
    <property type="entry name" value="TONB_DEPENDENT_REC_3"/>
    <property type="match status" value="1"/>
</dbReference>
<organism evidence="15 16">
    <name type="scientific">Bordetella genomosp. 12</name>
    <dbReference type="NCBI Taxonomy" id="463035"/>
    <lineage>
        <taxon>Bacteria</taxon>
        <taxon>Pseudomonadati</taxon>
        <taxon>Pseudomonadota</taxon>
        <taxon>Betaproteobacteria</taxon>
        <taxon>Burkholderiales</taxon>
        <taxon>Alcaligenaceae</taxon>
        <taxon>Bordetella</taxon>
    </lineage>
</organism>
<evidence type="ECO:0000256" key="8">
    <source>
        <dbReference type="ARBA" id="ARBA00023170"/>
    </source>
</evidence>
<dbReference type="SUPFAM" id="SSF56935">
    <property type="entry name" value="Porins"/>
    <property type="match status" value="1"/>
</dbReference>
<dbReference type="Pfam" id="PF07715">
    <property type="entry name" value="Plug"/>
    <property type="match status" value="1"/>
</dbReference>
<evidence type="ECO:0000256" key="9">
    <source>
        <dbReference type="ARBA" id="ARBA00023237"/>
    </source>
</evidence>
<evidence type="ECO:0000256" key="2">
    <source>
        <dbReference type="ARBA" id="ARBA00009810"/>
    </source>
</evidence>
<name>A0A261VCK3_9BORD</name>
<keyword evidence="4 10" id="KW-1134">Transmembrane beta strand</keyword>
<sequence>MFCLFAYRGYCYVKNSPKASAGFALKPLVVALACVCSQASLAQEQTPAAPTLAPVTVTGSDVEPNVLRSTLGIPRIEGPVQDIPQVVNVVPQEILQQQQATTLEQALRNVPGITVAIGEANGGANGDQFRIRGAATKNDAYLDGLRDFGVYVRDTFNTEQVEVLKGPSSENFGMGTNGGAINSQSKLAHLQNQASVEGMFGNGPMNRQTLDINRQVGETTGLRINAMRQNQDIVDRDGVQSDRWGAALSLGMGLGTDTTWYLNYMHQSNDRTPDFGQPLIARTATEVRRPVATYGVDRANYYGKDTDRDRTHANILTSLFKHQFNEDTSVSNETRYGYYERRFSTTTATCDQACANAFFSGGDGKIIYGSGGGPRYSQRSDGVQNITTLATKFDTGPLKHDVRLGLDVSHQTDHRQAYAYMKPDLSGTTTKIPGTLQHPDNSSSNYVIAKDPRATNDVRDSKLTDVALFATDRVRFSPQWSVLGSVRWDHYEQSAKLSTGSTGTVSGDVRTNSNFFSPKASLIWEPTPSQTYYLSYGWASTAPWAGSITADANPLGVNSTTAASDALRNLSPEKTKTLELGGKISLLDDRLGVSGAIFHTEKNNTYYDNGTGGLSATGNKERYQGVELGLTGQITKYWSAYLGYTYLDSEIKDSATAANIGNPVQGAARNAATLWTSYDLSALTSAYFPGRFVIGGGATYRDRMYIRDDKMAEVPFSLSYDAMIAYEYKNVRLALNGYNLANRLNYDNFFAGENANTARAIPSAGRSFVLSARVMF</sequence>
<keyword evidence="9 10" id="KW-0998">Cell outer membrane</keyword>
<dbReference type="PANTHER" id="PTHR32552:SF83">
    <property type="entry name" value="BLR3904 PROTEIN"/>
    <property type="match status" value="1"/>
</dbReference>
<keyword evidence="6 11" id="KW-0798">TonB box</keyword>
<evidence type="ECO:0000256" key="6">
    <source>
        <dbReference type="ARBA" id="ARBA00023077"/>
    </source>
</evidence>
<evidence type="ECO:0000259" key="14">
    <source>
        <dbReference type="Pfam" id="PF07715"/>
    </source>
</evidence>